<name>A0A1G7AC01_9RHOB</name>
<dbReference type="RefSeq" id="WP_090522723.1">
    <property type="nucleotide sequence ID" value="NZ_FNAH01000004.1"/>
</dbReference>
<evidence type="ECO:0008006" key="3">
    <source>
        <dbReference type="Google" id="ProtNLM"/>
    </source>
</evidence>
<dbReference type="STRING" id="591205.SAMN05421538_10469"/>
<accession>A0A1G7AC01</accession>
<evidence type="ECO:0000313" key="2">
    <source>
        <dbReference type="Proteomes" id="UP000199344"/>
    </source>
</evidence>
<reference evidence="1 2" key="1">
    <citation type="submission" date="2016-10" db="EMBL/GenBank/DDBJ databases">
        <authorList>
            <person name="de Groot N.N."/>
        </authorList>
    </citation>
    <scope>NUCLEOTIDE SEQUENCE [LARGE SCALE GENOMIC DNA]</scope>
    <source>
        <strain evidence="1 2">DSM 22220</strain>
    </source>
</reference>
<sequence>MSDASFHDAGPGPLLLRAEGAEDLAVLSMLVQDAVLTGADITFDRKRRQLAMLINRFRWEDAEDAAREKREFERVRTLLVVSDITGIRSDGITRDDADEVLSLLAMIWQPGEDGTGRLLLEFAGDGTIAVDAECVSVDLRDVTRPHAANSRQMPQHDGA</sequence>
<organism evidence="1 2">
    <name type="scientific">Paracoccus isoporae</name>
    <dbReference type="NCBI Taxonomy" id="591205"/>
    <lineage>
        <taxon>Bacteria</taxon>
        <taxon>Pseudomonadati</taxon>
        <taxon>Pseudomonadota</taxon>
        <taxon>Alphaproteobacteria</taxon>
        <taxon>Rhodobacterales</taxon>
        <taxon>Paracoccaceae</taxon>
        <taxon>Paracoccus</taxon>
    </lineage>
</organism>
<keyword evidence="2" id="KW-1185">Reference proteome</keyword>
<dbReference type="InterPro" id="IPR021335">
    <property type="entry name" value="DUF2948"/>
</dbReference>
<protein>
    <recommendedName>
        <fullName evidence="3">DUF2948 family protein</fullName>
    </recommendedName>
</protein>
<dbReference type="AlphaFoldDB" id="A0A1G7AC01"/>
<dbReference type="Pfam" id="PF11164">
    <property type="entry name" value="DUF2948"/>
    <property type="match status" value="1"/>
</dbReference>
<gene>
    <name evidence="1" type="ORF">SAMN05421538_10469</name>
</gene>
<dbReference type="OrthoDB" id="9806367at2"/>
<evidence type="ECO:0000313" key="1">
    <source>
        <dbReference type="EMBL" id="SDE11396.1"/>
    </source>
</evidence>
<proteinExistence type="predicted"/>
<dbReference type="Proteomes" id="UP000199344">
    <property type="component" value="Unassembled WGS sequence"/>
</dbReference>
<dbReference type="EMBL" id="FNAH01000004">
    <property type="protein sequence ID" value="SDE11396.1"/>
    <property type="molecule type" value="Genomic_DNA"/>
</dbReference>